<dbReference type="Pfam" id="PF08530">
    <property type="entry name" value="PepX_C"/>
    <property type="match status" value="1"/>
</dbReference>
<protein>
    <recommendedName>
        <fullName evidence="2">Xaa-Pro dipeptidyl-peptidase C-terminal domain-containing protein</fullName>
    </recommendedName>
</protein>
<organism evidence="3 4">
    <name type="scientific">Fusarium oxysporum f. sp. lycopersici (strain 4287 / CBS 123668 / FGSC 9935 / NRRL 34936)</name>
    <name type="common">Fusarium vascular wilt of tomato</name>
    <dbReference type="NCBI Taxonomy" id="426428"/>
    <lineage>
        <taxon>Eukaryota</taxon>
        <taxon>Fungi</taxon>
        <taxon>Dikarya</taxon>
        <taxon>Ascomycota</taxon>
        <taxon>Pezizomycotina</taxon>
        <taxon>Sordariomycetes</taxon>
        <taxon>Hypocreomycetidae</taxon>
        <taxon>Hypocreales</taxon>
        <taxon>Nectriaceae</taxon>
        <taxon>Fusarium</taxon>
        <taxon>Fusarium oxysporum species complex</taxon>
    </lineage>
</organism>
<dbReference type="SMART" id="SM00939">
    <property type="entry name" value="PepX_C"/>
    <property type="match status" value="1"/>
</dbReference>
<dbReference type="Gene3D" id="3.40.50.1820">
    <property type="entry name" value="alpha/beta hydrolase"/>
    <property type="match status" value="1"/>
</dbReference>
<dbReference type="InterPro" id="IPR013736">
    <property type="entry name" value="Xaa-Pro_dipept_C"/>
</dbReference>
<dbReference type="NCBIfam" id="TIGR00976">
    <property type="entry name" value="CocE_NonD"/>
    <property type="match status" value="1"/>
</dbReference>
<dbReference type="GeneID" id="28951583"/>
<dbReference type="KEGG" id="fox:FOXG_10079"/>
<name>A0A0J9VER9_FUSO4</name>
<dbReference type="InterPro" id="IPR008979">
    <property type="entry name" value="Galactose-bd-like_sf"/>
</dbReference>
<dbReference type="EMBL" id="DS231707">
    <property type="protein sequence ID" value="KNB09513.1"/>
    <property type="molecule type" value="Genomic_DNA"/>
</dbReference>
<dbReference type="SUPFAM" id="SSF53474">
    <property type="entry name" value="alpha/beta-Hydrolases"/>
    <property type="match status" value="1"/>
</dbReference>
<evidence type="ECO:0000259" key="2">
    <source>
        <dbReference type="SMART" id="SM00939"/>
    </source>
</evidence>
<accession>A0A0J9VER9</accession>
<dbReference type="OrthoDB" id="2578740at2759"/>
<sequence>MASPTTHPPSAGPKIQDLFPEAIISKITPAPEHPFYNYDGFEPSHRVLDVGHTRFPGCRPFGVRTTYDRDQAIVVRDGASLYADIFRPETSDTQPVPCILPWSPYGKTGTGPQNYDSMAPYRAGLALDRTSGYEKFEAPDPAEWAERDYAVVNVDARGCGHSDGVISIWGNQEAEDIYDVIDWLSRQPWCNGSVVMAGNSWLAIAQVNFASRLQHPALKAIAPWESFTDIYRHFIARGGRPHIPGFHKMIVEGFAGPEGREDIPAMLEKYPLYNDYWEAKRIPVEKIDNIPMYVVASYSSMLHPYGSFQTFRQAKTERKWLRVHPYQEWYDIYRPSISDELQRYFDAYCKPESTTGPEDWETSTPRVRLSLIGFEADGSPARTVIERPEQSYPLERQNLRTLYLNAETGELAHDKSIQETVKSYEGRSLHDQLTFATTFNTPTELAGYPKAVLYMSCPDHDDFDVVVQIRKIDNKGRQLSHLNYPCPVPIDQVPDVNTVKTLGPQGFLRASHHVSLDGVGGPVPSNDLSRYTDPLYSHRVREPITPDTVTRLEIPIWPIGMTFEAGEGIVLNVSGHDMCLPETEMCRLAEPEDENVGRHCVYTGGKYDSHLIIPVIKG</sequence>
<dbReference type="PANTHER" id="PTHR43056:SF10">
    <property type="entry name" value="COCE_NOND FAMILY, PUTATIVE (AFU_ORTHOLOGUE AFUA_7G00600)-RELATED"/>
    <property type="match status" value="1"/>
</dbReference>
<dbReference type="InterPro" id="IPR029058">
    <property type="entry name" value="AB_hydrolase_fold"/>
</dbReference>
<reference evidence="3" key="2">
    <citation type="journal article" date="2010" name="Nature">
        <title>Comparative genomics reveals mobile pathogenicity chromosomes in Fusarium.</title>
        <authorList>
            <person name="Ma L.J."/>
            <person name="van der Does H.C."/>
            <person name="Borkovich K.A."/>
            <person name="Coleman J.J."/>
            <person name="Daboussi M.J."/>
            <person name="Di Pietro A."/>
            <person name="Dufresne M."/>
            <person name="Freitag M."/>
            <person name="Grabherr M."/>
            <person name="Henrissat B."/>
            <person name="Houterman P.M."/>
            <person name="Kang S."/>
            <person name="Shim W.B."/>
            <person name="Woloshuk C."/>
            <person name="Xie X."/>
            <person name="Xu J.R."/>
            <person name="Antoniw J."/>
            <person name="Baker S.E."/>
            <person name="Bluhm B.H."/>
            <person name="Breakspear A."/>
            <person name="Brown D.W."/>
            <person name="Butchko R.A."/>
            <person name="Chapman S."/>
            <person name="Coulson R."/>
            <person name="Coutinho P.M."/>
            <person name="Danchin E.G."/>
            <person name="Diener A."/>
            <person name="Gale L.R."/>
            <person name="Gardiner D.M."/>
            <person name="Goff S."/>
            <person name="Hammond-Kosack K.E."/>
            <person name="Hilburn K."/>
            <person name="Hua-Van A."/>
            <person name="Jonkers W."/>
            <person name="Kazan K."/>
            <person name="Kodira C.D."/>
            <person name="Koehrsen M."/>
            <person name="Kumar L."/>
            <person name="Lee Y.H."/>
            <person name="Li L."/>
            <person name="Manners J.M."/>
            <person name="Miranda-Saavedra D."/>
            <person name="Mukherjee M."/>
            <person name="Park G."/>
            <person name="Park J."/>
            <person name="Park S.Y."/>
            <person name="Proctor R.H."/>
            <person name="Regev A."/>
            <person name="Ruiz-Roldan M.C."/>
            <person name="Sain D."/>
            <person name="Sakthikumar S."/>
            <person name="Sykes S."/>
            <person name="Schwartz D.C."/>
            <person name="Turgeon B.G."/>
            <person name="Wapinski I."/>
            <person name="Yoder O."/>
            <person name="Young S."/>
            <person name="Zeng Q."/>
            <person name="Zhou S."/>
            <person name="Galagan J."/>
            <person name="Cuomo C.A."/>
            <person name="Kistler H.C."/>
            <person name="Rep M."/>
        </authorList>
    </citation>
    <scope>NUCLEOTIDE SEQUENCE [LARGE SCALE GENOMIC DNA]</scope>
    <source>
        <strain evidence="3">4287</strain>
    </source>
</reference>
<dbReference type="InterPro" id="IPR000383">
    <property type="entry name" value="Xaa-Pro-like_dom"/>
</dbReference>
<reference evidence="3" key="1">
    <citation type="submission" date="2007-04" db="EMBL/GenBank/DDBJ databases">
        <authorList>
            <consortium name="The Broad Institute Genome Sequencing Platform"/>
            <person name="Birren B."/>
            <person name="Lander E."/>
            <person name="Galagan J."/>
            <person name="Nusbaum C."/>
            <person name="Devon K."/>
            <person name="Ma L.-J."/>
            <person name="Jaffe D."/>
            <person name="Butler J."/>
            <person name="Alvarez P."/>
            <person name="Gnerre S."/>
            <person name="Grabherr M."/>
            <person name="Kleber M."/>
            <person name="Mauceli E."/>
            <person name="Brockman W."/>
            <person name="MacCallum I.A."/>
            <person name="Young S."/>
            <person name="LaButti K."/>
            <person name="DeCaprio D."/>
            <person name="Crawford M."/>
            <person name="Koehrsen M."/>
            <person name="Engels R."/>
            <person name="Montgomery P."/>
            <person name="Pearson M."/>
            <person name="Howarth C."/>
            <person name="Larson L."/>
            <person name="White J."/>
            <person name="O'Leary S."/>
            <person name="Kodira C."/>
            <person name="Zeng Q."/>
            <person name="Yandava C."/>
            <person name="Alvarado L."/>
            <person name="Kistler C."/>
            <person name="Shim W.-B."/>
            <person name="Kang S."/>
            <person name="Woloshuk C."/>
        </authorList>
    </citation>
    <scope>NUCLEOTIDE SEQUENCE</scope>
    <source>
        <strain evidence="3">4287</strain>
    </source>
</reference>
<evidence type="ECO:0000256" key="1">
    <source>
        <dbReference type="ARBA" id="ARBA00022801"/>
    </source>
</evidence>
<feature type="domain" description="Xaa-Pro dipeptidyl-peptidase C-terminal" evidence="2">
    <location>
        <begin position="342"/>
        <end position="612"/>
    </location>
</feature>
<dbReference type="Gene3D" id="1.10.3020.20">
    <property type="match status" value="1"/>
</dbReference>
<evidence type="ECO:0000313" key="3">
    <source>
        <dbReference type="EMBL" id="KNB09513.1"/>
    </source>
</evidence>
<dbReference type="InterPro" id="IPR005674">
    <property type="entry name" value="CocE/Ser_esterase"/>
</dbReference>
<dbReference type="AlphaFoldDB" id="A0A0J9VER9"/>
<dbReference type="PANTHER" id="PTHR43056">
    <property type="entry name" value="PEPTIDASE S9 PROLYL OLIGOPEPTIDASE"/>
    <property type="match status" value="1"/>
</dbReference>
<dbReference type="RefSeq" id="XP_018247558.1">
    <property type="nucleotide sequence ID" value="XM_018389318.1"/>
</dbReference>
<dbReference type="Proteomes" id="UP000009097">
    <property type="component" value="Unassembled WGS sequence"/>
</dbReference>
<dbReference type="VEuPathDB" id="FungiDB:FOXG_10079"/>
<evidence type="ECO:0000313" key="4">
    <source>
        <dbReference type="Proteomes" id="UP000009097"/>
    </source>
</evidence>
<dbReference type="InterPro" id="IPR050585">
    <property type="entry name" value="Xaa-Pro_dipeptidyl-ppase/CocE"/>
</dbReference>
<dbReference type="GO" id="GO:0008239">
    <property type="term" value="F:dipeptidyl-peptidase activity"/>
    <property type="evidence" value="ECO:0007669"/>
    <property type="project" value="InterPro"/>
</dbReference>
<dbReference type="Pfam" id="PF02129">
    <property type="entry name" value="Peptidase_S15"/>
    <property type="match status" value="1"/>
</dbReference>
<dbReference type="SUPFAM" id="SSF49785">
    <property type="entry name" value="Galactose-binding domain-like"/>
    <property type="match status" value="1"/>
</dbReference>
<dbReference type="Gene3D" id="2.60.120.260">
    <property type="entry name" value="Galactose-binding domain-like"/>
    <property type="match status" value="1"/>
</dbReference>
<gene>
    <name evidence="3" type="ORF">FOXG_10079</name>
</gene>
<proteinExistence type="predicted"/>
<keyword evidence="1" id="KW-0378">Hydrolase</keyword>